<dbReference type="InterPro" id="IPR000182">
    <property type="entry name" value="GNAT_dom"/>
</dbReference>
<sequence length="174" mass="19807">MKKEIVTRRFLLREFQPGDVDQFVAYQTDPGFSIFHHEDELGSVHARSVFQLFLDWQASTPRYNYQFAISLLNDDANLIGSCGIRMDGCAAGEAVFGVELARPYWGRYRYSQEVAEALISWAFDELKLSALIADTAFENTAVARLAESAGLVRTHADEKQWWHLERSAWLARVG</sequence>
<feature type="domain" description="N-acetyltransferase" evidence="1">
    <location>
        <begin position="9"/>
        <end position="151"/>
    </location>
</feature>
<proteinExistence type="predicted"/>
<evidence type="ECO:0000259" key="1">
    <source>
        <dbReference type="Pfam" id="PF13302"/>
    </source>
</evidence>
<keyword evidence="3" id="KW-1185">Reference proteome</keyword>
<reference evidence="2" key="1">
    <citation type="submission" date="2022-08" db="EMBL/GenBank/DDBJ databases">
        <title>Reclassification of Massilia species as members of the genera Telluria, Duganella, Pseudoduganella, Mokoshia gen. nov. and Zemynaea gen. nov. using orthogonal and non-orthogonal genome-based approaches.</title>
        <authorList>
            <person name="Bowman J.P."/>
        </authorList>
    </citation>
    <scope>NUCLEOTIDE SEQUENCE</scope>
    <source>
        <strain evidence="2">LMG 11547</strain>
    </source>
</reference>
<organism evidence="2 3">
    <name type="scientific">Telluria mixta</name>
    <dbReference type="NCBI Taxonomy" id="34071"/>
    <lineage>
        <taxon>Bacteria</taxon>
        <taxon>Pseudomonadati</taxon>
        <taxon>Pseudomonadota</taxon>
        <taxon>Betaproteobacteria</taxon>
        <taxon>Burkholderiales</taxon>
        <taxon>Oxalobacteraceae</taxon>
        <taxon>Telluria group</taxon>
        <taxon>Telluria</taxon>
    </lineage>
</organism>
<evidence type="ECO:0000313" key="3">
    <source>
        <dbReference type="Proteomes" id="UP001165263"/>
    </source>
</evidence>
<name>A0ABT2C5J8_9BURK</name>
<dbReference type="RefSeq" id="WP_259451623.1">
    <property type="nucleotide sequence ID" value="NZ_CP119520.1"/>
</dbReference>
<dbReference type="PANTHER" id="PTHR43792:SF1">
    <property type="entry name" value="N-ACETYLTRANSFERASE DOMAIN-CONTAINING PROTEIN"/>
    <property type="match status" value="1"/>
</dbReference>
<dbReference type="PANTHER" id="PTHR43792">
    <property type="entry name" value="GNAT FAMILY, PUTATIVE (AFU_ORTHOLOGUE AFUA_3G00765)-RELATED-RELATED"/>
    <property type="match status" value="1"/>
</dbReference>
<dbReference type="EMBL" id="JANUHC010000010">
    <property type="protein sequence ID" value="MCS0632601.1"/>
    <property type="molecule type" value="Genomic_DNA"/>
</dbReference>
<dbReference type="InterPro" id="IPR051531">
    <property type="entry name" value="N-acetyltransferase"/>
</dbReference>
<dbReference type="Pfam" id="PF13302">
    <property type="entry name" value="Acetyltransf_3"/>
    <property type="match status" value="1"/>
</dbReference>
<comment type="caution">
    <text evidence="2">The sequence shown here is derived from an EMBL/GenBank/DDBJ whole genome shotgun (WGS) entry which is preliminary data.</text>
</comment>
<dbReference type="Gene3D" id="3.40.630.30">
    <property type="match status" value="1"/>
</dbReference>
<accession>A0ABT2C5J8</accession>
<dbReference type="InterPro" id="IPR016181">
    <property type="entry name" value="Acyl_CoA_acyltransferase"/>
</dbReference>
<dbReference type="SUPFAM" id="SSF55729">
    <property type="entry name" value="Acyl-CoA N-acyltransferases (Nat)"/>
    <property type="match status" value="1"/>
</dbReference>
<protein>
    <submittedName>
        <fullName evidence="2">GNAT family N-acetyltransferase</fullName>
    </submittedName>
</protein>
<dbReference type="Proteomes" id="UP001165263">
    <property type="component" value="Unassembled WGS sequence"/>
</dbReference>
<evidence type="ECO:0000313" key="2">
    <source>
        <dbReference type="EMBL" id="MCS0632601.1"/>
    </source>
</evidence>
<gene>
    <name evidence="2" type="ORF">NX786_25015</name>
</gene>